<evidence type="ECO:0000256" key="1">
    <source>
        <dbReference type="ARBA" id="ARBA00006930"/>
    </source>
</evidence>
<dbReference type="RefSeq" id="WP_111836286.1">
    <property type="nucleotide sequence ID" value="NZ_UAPQ01000006.1"/>
</dbReference>
<evidence type="ECO:0000259" key="6">
    <source>
        <dbReference type="Pfam" id="PF13476"/>
    </source>
</evidence>
<evidence type="ECO:0000313" key="7">
    <source>
        <dbReference type="EMBL" id="SPT53346.1"/>
    </source>
</evidence>
<accession>A0ABY1VNU3</accession>
<organism evidence="7 8">
    <name type="scientific">Actinomyces bovis</name>
    <dbReference type="NCBI Taxonomy" id="1658"/>
    <lineage>
        <taxon>Bacteria</taxon>
        <taxon>Bacillati</taxon>
        <taxon>Actinomycetota</taxon>
        <taxon>Actinomycetes</taxon>
        <taxon>Actinomycetales</taxon>
        <taxon>Actinomycetaceae</taxon>
        <taxon>Actinomyces</taxon>
    </lineage>
</organism>
<comment type="subunit">
    <text evidence="2">Heterodimer of SbcC and SbcD.</text>
</comment>
<feature type="region of interest" description="Disordered" evidence="5">
    <location>
        <begin position="230"/>
        <end position="252"/>
    </location>
</feature>
<feature type="domain" description="Rad50/SbcC-type AAA" evidence="6">
    <location>
        <begin position="5"/>
        <end position="182"/>
    </location>
</feature>
<comment type="similarity">
    <text evidence="1">Belongs to the SMC family. SbcC subfamily.</text>
</comment>
<dbReference type="InterPro" id="IPR038729">
    <property type="entry name" value="Rad50/SbcC_AAA"/>
</dbReference>
<feature type="region of interest" description="Disordered" evidence="5">
    <location>
        <begin position="415"/>
        <end position="447"/>
    </location>
</feature>
<dbReference type="PANTHER" id="PTHR32114:SF2">
    <property type="entry name" value="ABC TRANSPORTER ABCH.3"/>
    <property type="match status" value="1"/>
</dbReference>
<dbReference type="PANTHER" id="PTHR32114">
    <property type="entry name" value="ABC TRANSPORTER ABCH.3"/>
    <property type="match status" value="1"/>
</dbReference>
<dbReference type="InterPro" id="IPR027417">
    <property type="entry name" value="P-loop_NTPase"/>
</dbReference>
<evidence type="ECO:0000256" key="3">
    <source>
        <dbReference type="ARBA" id="ARBA00013368"/>
    </source>
</evidence>
<keyword evidence="8" id="KW-1185">Reference proteome</keyword>
<evidence type="ECO:0000256" key="4">
    <source>
        <dbReference type="SAM" id="Coils"/>
    </source>
</evidence>
<protein>
    <recommendedName>
        <fullName evidence="3">Nuclease SbcCD subunit C</fullName>
    </recommendedName>
</protein>
<name>A0ABY1VNU3_9ACTO</name>
<evidence type="ECO:0000313" key="8">
    <source>
        <dbReference type="Proteomes" id="UP000250006"/>
    </source>
</evidence>
<dbReference type="Pfam" id="PF13558">
    <property type="entry name" value="SbcC_Walker_B"/>
    <property type="match status" value="1"/>
</dbReference>
<evidence type="ECO:0000256" key="2">
    <source>
        <dbReference type="ARBA" id="ARBA00011322"/>
    </source>
</evidence>
<dbReference type="Proteomes" id="UP000250006">
    <property type="component" value="Unassembled WGS sequence"/>
</dbReference>
<comment type="caution">
    <text evidence="7">The sequence shown here is derived from an EMBL/GenBank/DDBJ whole genome shotgun (WGS) entry which is preliminary data.</text>
</comment>
<keyword evidence="4" id="KW-0175">Coiled coil</keyword>
<feature type="compositionally biased region" description="Low complexity" evidence="5">
    <location>
        <begin position="230"/>
        <end position="242"/>
    </location>
</feature>
<dbReference type="Gene3D" id="3.40.50.300">
    <property type="entry name" value="P-loop containing nucleotide triphosphate hydrolases"/>
    <property type="match status" value="2"/>
</dbReference>
<dbReference type="SUPFAM" id="SSF52540">
    <property type="entry name" value="P-loop containing nucleoside triphosphate hydrolases"/>
    <property type="match status" value="1"/>
</dbReference>
<proteinExistence type="inferred from homology"/>
<dbReference type="EMBL" id="UAPQ01000006">
    <property type="protein sequence ID" value="SPT53346.1"/>
    <property type="molecule type" value="Genomic_DNA"/>
</dbReference>
<reference evidence="7 8" key="1">
    <citation type="submission" date="2018-06" db="EMBL/GenBank/DDBJ databases">
        <authorList>
            <consortium name="Pathogen Informatics"/>
            <person name="Doyle S."/>
        </authorList>
    </citation>
    <scope>NUCLEOTIDE SEQUENCE [LARGE SCALE GENOMIC DNA]</scope>
    <source>
        <strain evidence="7 8">NCTC11535</strain>
    </source>
</reference>
<feature type="region of interest" description="Disordered" evidence="5">
    <location>
        <begin position="94"/>
        <end position="135"/>
    </location>
</feature>
<feature type="coiled-coil region" evidence="4">
    <location>
        <begin position="456"/>
        <end position="562"/>
    </location>
</feature>
<dbReference type="Pfam" id="PF13476">
    <property type="entry name" value="AAA_23"/>
    <property type="match status" value="1"/>
</dbReference>
<sequence length="1062" mass="112434">MRIHRLTLTAVGPYAGTEVVDFDRFTTSGRFLLTGPTGAGKTTIIDAIVFALYGQVADGEDSSKERIRSTHAEPHTHTVVELVFSTSAGTYRLRRSPEYQRPKKRGGGTTKESATAHLWPLASPEAEPTEEPLTGPREVGAEVERLLGLSRSQFTQTVVLPQGKFARFLRATSAERHELLRDVFGTGIYDSIQKEVAERSRAANRRSQEGRASLDAAVRALEPLLRAEAPGAGAEEPEAAGPDGSAYPSVSLAPEAPLTTSAPLEPWQCLQAATAEQVPDPSQVEAVLAEALSAGVTQLQEWEEGTNRAREARTQAARALEAARTLSANLARRSRLLEEQKQLEAQEPANQAAAQDLERAEAAARITAPAQVLKRAEATQAQAVSQARSLLSDAQQVPAEGAAALPLLDSLGASPQPAASALRPLEETSQRLTEAARQSRHRAGELETLARTEAGLQQREEDLAAKQGALEQAETKVQAVQAELAARPTQLQALQARIAAARQARDALPQLQLTRDQAQARREAAAEALRLNAQLEAAKKAVAAAQAEAEQAEDQVHARRRAWIASTAGALVSELEEGQPCPLCGSTSHPQPAPVEAGTVTRKEVEAAEASAAALRAVLHEAAAHQQALRTKQANAVEQSGGQDLETSKAALTAAQEALDAAKTQAAPLAELEAEVQAFSQQTTALTEGAAAAAARNQATAEALQTEQEALAADAEQVAVARQGASSVAELVDSLISQATAAEASAQAIQNCLHAVAATTQARAELQAALEAEGLESLAQAEALRLPSPELSALRQRVETARAEKHRLATALAEPEIAALTGQEEANLLTANATYEQADAALTEAVRLLERHRAEHQNLSQACAAVREAAQALAEVNASQAALLRVAALVSGDNDASTPLATWVLLERFQEVLVFANQRLAEMSSGRYELTRVDDESGSARRKDRGLGLGVIDHLVGEAPRDPKTLSGGETFYVSLSLALALADVVSTESGGITMETLFIDEGFGTLDPETLEKVLAELARLQAGGRTVGIVSHVEELRRQIPDRIEVKRAATGSRLSVTGS</sequence>
<feature type="coiled-coil region" evidence="4">
    <location>
        <begin position="835"/>
        <end position="869"/>
    </location>
</feature>
<evidence type="ECO:0000256" key="5">
    <source>
        <dbReference type="SAM" id="MobiDB-lite"/>
    </source>
</evidence>
<gene>
    <name evidence="7" type="primary">sbcC</name>
    <name evidence="7" type="ORF">NCTC11535_01009</name>
</gene>